<protein>
    <submittedName>
        <fullName evidence="7">Oligosaccharide flippase family protein</fullName>
    </submittedName>
</protein>
<evidence type="ECO:0000256" key="2">
    <source>
        <dbReference type="ARBA" id="ARBA00022475"/>
    </source>
</evidence>
<feature type="transmembrane region" description="Helical" evidence="6">
    <location>
        <begin position="7"/>
        <end position="31"/>
    </location>
</feature>
<keyword evidence="2" id="KW-1003">Cell membrane</keyword>
<evidence type="ECO:0000313" key="7">
    <source>
        <dbReference type="EMBL" id="MTD21791.1"/>
    </source>
</evidence>
<feature type="transmembrane region" description="Helical" evidence="6">
    <location>
        <begin position="143"/>
        <end position="164"/>
    </location>
</feature>
<evidence type="ECO:0000256" key="3">
    <source>
        <dbReference type="ARBA" id="ARBA00022692"/>
    </source>
</evidence>
<dbReference type="Pfam" id="PF01943">
    <property type="entry name" value="Polysacc_synt"/>
    <property type="match status" value="1"/>
</dbReference>
<dbReference type="Proteomes" id="UP000431485">
    <property type="component" value="Unassembled WGS sequence"/>
</dbReference>
<feature type="transmembrane region" description="Helical" evidence="6">
    <location>
        <begin position="115"/>
        <end position="136"/>
    </location>
</feature>
<feature type="transmembrane region" description="Helical" evidence="6">
    <location>
        <begin position="333"/>
        <end position="353"/>
    </location>
</feature>
<comment type="caution">
    <text evidence="7">The sequence shown here is derived from an EMBL/GenBank/DDBJ whole genome shotgun (WGS) entry which is preliminary data.</text>
</comment>
<keyword evidence="3 6" id="KW-0812">Transmembrane</keyword>
<sequence length="420" mass="45159">MRVNANLINGLSLVSIQGANALFPLLVFPFLLTVLGKDAFAELVVAEAMAFYVLTVCLYSFDTSGVHSIIEARKQGGASAEAECFFNILGTRIALFVVSALPLAGAYHVFADGSLTVLLAWLCFVLGMILQCNYYFQAIESNGLLAAFVLISRFCAVLAIYFFVDGAEDILLASMILAGSFLASGIAAFIFLLCRFGVGSMRSASAKAIISLLGEGRHLFFGNISVVLFRGANVLILTGVSNTAAVSTYAVAEKVVKSIQALARPLNQLFMPKAVKAWSLLALEHKTNLQAFDLIWKSTRIQICLMFFVLPIGVLAIYTSHILGFLPGFSDEVIILIALMAPAVIFGVANAMFGAVGLTLIGAQSYFATTVFAVGTSIFLFSLTVSYFFDAFGAALAFVLAEILLLISFVWKYLRKPKHG</sequence>
<feature type="transmembrane region" description="Helical" evidence="6">
    <location>
        <begin position="82"/>
        <end position="103"/>
    </location>
</feature>
<feature type="transmembrane region" description="Helical" evidence="6">
    <location>
        <begin position="395"/>
        <end position="414"/>
    </location>
</feature>
<gene>
    <name evidence="7" type="ORF">GIR22_21925</name>
</gene>
<keyword evidence="8" id="KW-1185">Reference proteome</keyword>
<dbReference type="GO" id="GO:0005886">
    <property type="term" value="C:plasma membrane"/>
    <property type="evidence" value="ECO:0007669"/>
    <property type="project" value="UniProtKB-SubCell"/>
</dbReference>
<feature type="transmembrane region" description="Helical" evidence="6">
    <location>
        <begin position="43"/>
        <end position="61"/>
    </location>
</feature>
<dbReference type="PANTHER" id="PTHR30250">
    <property type="entry name" value="PST FAMILY PREDICTED COLANIC ACID TRANSPORTER"/>
    <property type="match status" value="1"/>
</dbReference>
<evidence type="ECO:0000256" key="6">
    <source>
        <dbReference type="SAM" id="Phobius"/>
    </source>
</evidence>
<evidence type="ECO:0000256" key="5">
    <source>
        <dbReference type="ARBA" id="ARBA00023136"/>
    </source>
</evidence>
<proteinExistence type="predicted"/>
<evidence type="ECO:0000256" key="1">
    <source>
        <dbReference type="ARBA" id="ARBA00004651"/>
    </source>
</evidence>
<dbReference type="AlphaFoldDB" id="A0A7X2UZF0"/>
<evidence type="ECO:0000256" key="4">
    <source>
        <dbReference type="ARBA" id="ARBA00022989"/>
    </source>
</evidence>
<dbReference type="RefSeq" id="WP_178122409.1">
    <property type="nucleotide sequence ID" value="NZ_JBHSTG010000026.1"/>
</dbReference>
<comment type="subcellular location">
    <subcellularLocation>
        <location evidence="1">Cell membrane</location>
        <topology evidence="1">Multi-pass membrane protein</topology>
    </subcellularLocation>
</comment>
<evidence type="ECO:0000313" key="8">
    <source>
        <dbReference type="Proteomes" id="UP000431485"/>
    </source>
</evidence>
<dbReference type="InterPro" id="IPR002797">
    <property type="entry name" value="Polysacc_synth"/>
</dbReference>
<organism evidence="7 8">
    <name type="scientific">Pseudomonas karstica</name>
    <dbReference type="NCBI Taxonomy" id="1055468"/>
    <lineage>
        <taxon>Bacteria</taxon>
        <taxon>Pseudomonadati</taxon>
        <taxon>Pseudomonadota</taxon>
        <taxon>Gammaproteobacteria</taxon>
        <taxon>Pseudomonadales</taxon>
        <taxon>Pseudomonadaceae</taxon>
        <taxon>Pseudomonas</taxon>
    </lineage>
</organism>
<name>A0A7X2UZF0_9PSED</name>
<feature type="transmembrane region" description="Helical" evidence="6">
    <location>
        <begin position="303"/>
        <end position="327"/>
    </location>
</feature>
<reference evidence="7 8" key="1">
    <citation type="submission" date="2019-11" db="EMBL/GenBank/DDBJ databases">
        <title>Pseudmonas karstica sp. nov. and Pseudomonas spelaei sp. nov. from caves.</title>
        <authorList>
            <person name="Zeman M."/>
        </authorList>
    </citation>
    <scope>NUCLEOTIDE SEQUENCE [LARGE SCALE GENOMIC DNA]</scope>
    <source>
        <strain evidence="7 8">CCM 7891</strain>
    </source>
</reference>
<dbReference type="PANTHER" id="PTHR30250:SF11">
    <property type="entry name" value="O-ANTIGEN TRANSPORTER-RELATED"/>
    <property type="match status" value="1"/>
</dbReference>
<keyword evidence="5 6" id="KW-0472">Membrane</keyword>
<keyword evidence="4 6" id="KW-1133">Transmembrane helix</keyword>
<dbReference type="EMBL" id="WLYI01000035">
    <property type="protein sequence ID" value="MTD21791.1"/>
    <property type="molecule type" value="Genomic_DNA"/>
</dbReference>
<feature type="transmembrane region" description="Helical" evidence="6">
    <location>
        <begin position="365"/>
        <end position="389"/>
    </location>
</feature>
<feature type="transmembrane region" description="Helical" evidence="6">
    <location>
        <begin position="170"/>
        <end position="193"/>
    </location>
</feature>
<accession>A0A7X2UZF0</accession>
<dbReference type="InterPro" id="IPR050833">
    <property type="entry name" value="Poly_Biosynth_Transport"/>
</dbReference>